<dbReference type="Proteomes" id="UP001152803">
    <property type="component" value="Unassembled WGS sequence"/>
</dbReference>
<evidence type="ECO:0008006" key="4">
    <source>
        <dbReference type="Google" id="ProtNLM"/>
    </source>
</evidence>
<evidence type="ECO:0000256" key="1">
    <source>
        <dbReference type="SAM" id="SignalP"/>
    </source>
</evidence>
<dbReference type="EMBL" id="JAFJMO010000003">
    <property type="protein sequence ID" value="KAJ8282942.1"/>
    <property type="molecule type" value="Genomic_DNA"/>
</dbReference>
<dbReference type="AlphaFoldDB" id="A0A9Q1I450"/>
<reference evidence="2" key="1">
    <citation type="journal article" date="2023" name="Science">
        <title>Genome structures resolve the early diversification of teleost fishes.</title>
        <authorList>
            <person name="Parey E."/>
            <person name="Louis A."/>
            <person name="Montfort J."/>
            <person name="Bouchez O."/>
            <person name="Roques C."/>
            <person name="Iampietro C."/>
            <person name="Lluch J."/>
            <person name="Castinel A."/>
            <person name="Donnadieu C."/>
            <person name="Desvignes T."/>
            <person name="Floi Bucao C."/>
            <person name="Jouanno E."/>
            <person name="Wen M."/>
            <person name="Mejri S."/>
            <person name="Dirks R."/>
            <person name="Jansen H."/>
            <person name="Henkel C."/>
            <person name="Chen W.J."/>
            <person name="Zahm M."/>
            <person name="Cabau C."/>
            <person name="Klopp C."/>
            <person name="Thompson A.W."/>
            <person name="Robinson-Rechavi M."/>
            <person name="Braasch I."/>
            <person name="Lecointre G."/>
            <person name="Bobe J."/>
            <person name="Postlethwait J.H."/>
            <person name="Berthelot C."/>
            <person name="Roest Crollius H."/>
            <person name="Guiguen Y."/>
        </authorList>
    </citation>
    <scope>NUCLEOTIDE SEQUENCE</scope>
    <source>
        <strain evidence="2">Concon-B</strain>
    </source>
</reference>
<feature type="chain" id="PRO_5040328573" description="Secreted protein" evidence="1">
    <location>
        <begin position="22"/>
        <end position="75"/>
    </location>
</feature>
<feature type="non-terminal residue" evidence="2">
    <location>
        <position position="1"/>
    </location>
</feature>
<feature type="signal peptide" evidence="1">
    <location>
        <begin position="1"/>
        <end position="21"/>
    </location>
</feature>
<evidence type="ECO:0000313" key="2">
    <source>
        <dbReference type="EMBL" id="KAJ8282942.1"/>
    </source>
</evidence>
<gene>
    <name evidence="2" type="ORF">COCON_G00054610</name>
</gene>
<protein>
    <recommendedName>
        <fullName evidence="4">Secreted protein</fullName>
    </recommendedName>
</protein>
<keyword evidence="3" id="KW-1185">Reference proteome</keyword>
<name>A0A9Q1I450_CONCO</name>
<keyword evidence="1" id="KW-0732">Signal</keyword>
<evidence type="ECO:0000313" key="3">
    <source>
        <dbReference type="Proteomes" id="UP001152803"/>
    </source>
</evidence>
<sequence>FLSVSLRCAVFAAVTVQKCQSDTNMAAGIPEVTSLVPMNNGLTRCVHAERMTKHSCVPDAEARTIRLIRSSLHVP</sequence>
<comment type="caution">
    <text evidence="2">The sequence shown here is derived from an EMBL/GenBank/DDBJ whole genome shotgun (WGS) entry which is preliminary data.</text>
</comment>
<proteinExistence type="predicted"/>
<organism evidence="2 3">
    <name type="scientific">Conger conger</name>
    <name type="common">Conger eel</name>
    <name type="synonym">Muraena conger</name>
    <dbReference type="NCBI Taxonomy" id="82655"/>
    <lineage>
        <taxon>Eukaryota</taxon>
        <taxon>Metazoa</taxon>
        <taxon>Chordata</taxon>
        <taxon>Craniata</taxon>
        <taxon>Vertebrata</taxon>
        <taxon>Euteleostomi</taxon>
        <taxon>Actinopterygii</taxon>
        <taxon>Neopterygii</taxon>
        <taxon>Teleostei</taxon>
        <taxon>Anguilliformes</taxon>
        <taxon>Congridae</taxon>
        <taxon>Conger</taxon>
    </lineage>
</organism>
<accession>A0A9Q1I450</accession>